<evidence type="ECO:0000313" key="1">
    <source>
        <dbReference type="EMBL" id="TCP62617.1"/>
    </source>
</evidence>
<dbReference type="SUPFAM" id="SSF53335">
    <property type="entry name" value="S-adenosyl-L-methionine-dependent methyltransferases"/>
    <property type="match status" value="1"/>
</dbReference>
<proteinExistence type="predicted"/>
<keyword evidence="1" id="KW-0489">Methyltransferase</keyword>
<dbReference type="PANTHER" id="PTHR38451">
    <property type="entry name" value="TRNA (ADENINE(22)-N(1))-METHYLTRANSFERASE"/>
    <property type="match status" value="1"/>
</dbReference>
<dbReference type="Pfam" id="PF12847">
    <property type="entry name" value="Methyltransf_18"/>
    <property type="match status" value="1"/>
</dbReference>
<sequence length="254" mass="27682">MTVLLSPRLAWIHDAIPQGWGMADIGTDHAYIPVSLVRQGAVPMAVAGDIHSGPLATARQHVALYGVADRVHVREGNGLEVIAPGEVQTIVIAGMGGGTIRHILDEGMAQGKLAGVECLILQPLEGATGLRTWLADHGWFFNQEDLIAEGPRIYEVMQMHRGNGQAQLQHPDWPAYVQSLSAELGPLLLERRHPLLVTLIERLLERDRRALAGMGRSKQPDTAAIGHKAERIKNLEMVKEWLLLAHKSSNGSNS</sequence>
<dbReference type="PIRSF" id="PIRSF018637">
    <property type="entry name" value="TrmK"/>
    <property type="match status" value="1"/>
</dbReference>
<dbReference type="EMBL" id="SLXT01000020">
    <property type="protein sequence ID" value="TCP62617.1"/>
    <property type="molecule type" value="Genomic_DNA"/>
</dbReference>
<evidence type="ECO:0000313" key="2">
    <source>
        <dbReference type="Proteomes" id="UP000294813"/>
    </source>
</evidence>
<dbReference type="InterPro" id="IPR029063">
    <property type="entry name" value="SAM-dependent_MTases_sf"/>
</dbReference>
<keyword evidence="2" id="KW-1185">Reference proteome</keyword>
<dbReference type="GO" id="GO:0160105">
    <property type="term" value="F:tRNA (adenine(22)-N1)-methyltransferase activity"/>
    <property type="evidence" value="ECO:0007669"/>
    <property type="project" value="InterPro"/>
</dbReference>
<dbReference type="OrthoDB" id="5881184at2"/>
<dbReference type="Gene3D" id="3.40.50.150">
    <property type="entry name" value="Vaccinia Virus protein VP39"/>
    <property type="match status" value="1"/>
</dbReference>
<keyword evidence="1" id="KW-0808">Transferase</keyword>
<gene>
    <name evidence="1" type="ORF">EDD73_12035</name>
</gene>
<dbReference type="RefSeq" id="WP_131919789.1">
    <property type="nucleotide sequence ID" value="NZ_JAOQNU010000019.1"/>
</dbReference>
<dbReference type="InterPro" id="IPR006901">
    <property type="entry name" value="TrmK"/>
</dbReference>
<protein>
    <submittedName>
        <fullName evidence="1">tRNA (Adenine22-N1)-methyltransferase</fullName>
    </submittedName>
</protein>
<dbReference type="PANTHER" id="PTHR38451:SF1">
    <property type="entry name" value="TRNA (ADENINE(22)-N(1))-METHYLTRANSFERASE"/>
    <property type="match status" value="1"/>
</dbReference>
<reference evidence="1 2" key="1">
    <citation type="submission" date="2019-03" db="EMBL/GenBank/DDBJ databases">
        <title>Genomic Encyclopedia of Type Strains, Phase IV (KMG-IV): sequencing the most valuable type-strain genomes for metagenomic binning, comparative biology and taxonomic classification.</title>
        <authorList>
            <person name="Goeker M."/>
        </authorList>
    </citation>
    <scope>NUCLEOTIDE SEQUENCE [LARGE SCALE GENOMIC DNA]</scope>
    <source>
        <strain evidence="1 2">DSM 11170</strain>
    </source>
</reference>
<dbReference type="AlphaFoldDB" id="A0A4R2RKA3"/>
<accession>A0A4R2RKA3</accession>
<comment type="caution">
    <text evidence="1">The sequence shown here is derived from an EMBL/GenBank/DDBJ whole genome shotgun (WGS) entry which is preliminary data.</text>
</comment>
<organism evidence="1 2">
    <name type="scientific">Heliophilum fasciatum</name>
    <dbReference type="NCBI Taxonomy" id="35700"/>
    <lineage>
        <taxon>Bacteria</taxon>
        <taxon>Bacillati</taxon>
        <taxon>Bacillota</taxon>
        <taxon>Clostridia</taxon>
        <taxon>Eubacteriales</taxon>
        <taxon>Heliobacteriaceae</taxon>
        <taxon>Heliophilum</taxon>
    </lineage>
</organism>
<dbReference type="GO" id="GO:0032259">
    <property type="term" value="P:methylation"/>
    <property type="evidence" value="ECO:0007669"/>
    <property type="project" value="UniProtKB-KW"/>
</dbReference>
<dbReference type="Proteomes" id="UP000294813">
    <property type="component" value="Unassembled WGS sequence"/>
</dbReference>
<name>A0A4R2RKA3_9FIRM</name>